<comment type="caution">
    <text evidence="2">The sequence shown here is derived from an EMBL/GenBank/DDBJ whole genome shotgun (WGS) entry which is preliminary data.</text>
</comment>
<keyword evidence="3" id="KW-1185">Reference proteome</keyword>
<dbReference type="Proteomes" id="UP000030019">
    <property type="component" value="Unassembled WGS sequence"/>
</dbReference>
<feature type="transmembrane region" description="Helical" evidence="1">
    <location>
        <begin position="106"/>
        <end position="130"/>
    </location>
</feature>
<evidence type="ECO:0000313" key="2">
    <source>
        <dbReference type="EMBL" id="KGM37185.1"/>
    </source>
</evidence>
<reference evidence="2 3" key="1">
    <citation type="submission" date="2014-06" db="EMBL/GenBank/DDBJ databases">
        <authorList>
            <person name="Teng J.L."/>
            <person name="Huang Y."/>
            <person name="Tse H."/>
            <person name="Lau S.K."/>
            <person name="Woo P.C."/>
        </authorList>
    </citation>
    <scope>NUCLEOTIDE SEQUENCE [LARGE SCALE GENOMIC DNA]</scope>
    <source>
        <strain evidence="2 3">HKU4</strain>
    </source>
</reference>
<evidence type="ECO:0000256" key="1">
    <source>
        <dbReference type="SAM" id="Phobius"/>
    </source>
</evidence>
<dbReference type="STRING" id="176090.SSIN_1051"/>
<feature type="transmembrane region" description="Helical" evidence="1">
    <location>
        <begin position="68"/>
        <end position="85"/>
    </location>
</feature>
<protein>
    <submittedName>
        <fullName evidence="2">Uncharacterized protein</fullName>
    </submittedName>
</protein>
<accession>A0A0A0DGI1</accession>
<sequence length="256" mass="28917">MKNIFSAVFESVWKRKETKIFLAFSFYPLVYLVASFFGESNFMQIANADGSKVAYIDFADMMLNSMDMMILPTLALYFLTISVFRRETDDHTMFLYKDIDRKSIYFSKYFSLLLILSIYFALFFASSLLVHYTRVVHMEFGTTQIVSDTLYYTLLEMVSIFTVFLKGVLAISVAAFASLRFGTGTTMTIAIVLTVTMMILSAIGGPIAALLPTGYQQFTQTVENIWIGLVGPVTVTAVYGLVLNTLSIKKFKSLEF</sequence>
<dbReference type="PATRIC" id="fig|176090.4.peg.1019"/>
<feature type="transmembrane region" description="Helical" evidence="1">
    <location>
        <begin position="20"/>
        <end position="38"/>
    </location>
</feature>
<keyword evidence="1" id="KW-0472">Membrane</keyword>
<feature type="transmembrane region" description="Helical" evidence="1">
    <location>
        <begin position="189"/>
        <end position="213"/>
    </location>
</feature>
<gene>
    <name evidence="2" type="ORF">SSIN_1051</name>
</gene>
<dbReference type="EMBL" id="JPEN01000063">
    <property type="protein sequence ID" value="KGM37185.1"/>
    <property type="molecule type" value="Genomic_DNA"/>
</dbReference>
<dbReference type="AlphaFoldDB" id="A0A0A0DGI1"/>
<name>A0A0A0DGI1_9STRE</name>
<evidence type="ECO:0000313" key="3">
    <source>
        <dbReference type="Proteomes" id="UP000030019"/>
    </source>
</evidence>
<feature type="transmembrane region" description="Helical" evidence="1">
    <location>
        <begin position="150"/>
        <end position="177"/>
    </location>
</feature>
<proteinExistence type="predicted"/>
<organism evidence="2 3">
    <name type="scientific">Streptococcus sinensis</name>
    <dbReference type="NCBI Taxonomy" id="176090"/>
    <lineage>
        <taxon>Bacteria</taxon>
        <taxon>Bacillati</taxon>
        <taxon>Bacillota</taxon>
        <taxon>Bacilli</taxon>
        <taxon>Lactobacillales</taxon>
        <taxon>Streptococcaceae</taxon>
        <taxon>Streptococcus</taxon>
    </lineage>
</organism>
<keyword evidence="1" id="KW-1133">Transmembrane helix</keyword>
<feature type="transmembrane region" description="Helical" evidence="1">
    <location>
        <begin position="225"/>
        <end position="246"/>
    </location>
</feature>
<keyword evidence="1" id="KW-0812">Transmembrane</keyword>